<evidence type="ECO:0000256" key="1">
    <source>
        <dbReference type="ARBA" id="ARBA00010815"/>
    </source>
</evidence>
<keyword evidence="2" id="KW-0489">Methyltransferase</keyword>
<evidence type="ECO:0000256" key="2">
    <source>
        <dbReference type="ARBA" id="ARBA00022603"/>
    </source>
</evidence>
<proteinExistence type="inferred from homology"/>
<evidence type="ECO:0000256" key="3">
    <source>
        <dbReference type="ARBA" id="ARBA00022691"/>
    </source>
</evidence>
<evidence type="ECO:0000313" key="4">
    <source>
        <dbReference type="EMBL" id="CAI9773153.1"/>
    </source>
</evidence>
<dbReference type="PANTHER" id="PTHR43832">
    <property type="match status" value="1"/>
</dbReference>
<keyword evidence="5" id="KW-1185">Reference proteome</keyword>
<sequence length="114" mass="13600">MLIKQFLLLRRVVQKNGPELEFCETNNGIDYGKDSAVKWTVYWRTFFIAVAELFGYNDGEEWMVSRFLFPEEMIVVNSRTTNTLKRKLVHMAENIQLQIFYHSAVFHDYRITKL</sequence>
<gene>
    <name evidence="4" type="ORF">FPE_LOCUS20583</name>
</gene>
<comment type="similarity">
    <text evidence="1">Belongs to the CFA/CMAS family.</text>
</comment>
<dbReference type="Proteomes" id="UP000834106">
    <property type="component" value="Chromosome 12"/>
</dbReference>
<reference evidence="4" key="1">
    <citation type="submission" date="2023-05" db="EMBL/GenBank/DDBJ databases">
        <authorList>
            <person name="Huff M."/>
        </authorList>
    </citation>
    <scope>NUCLEOTIDE SEQUENCE</scope>
</reference>
<dbReference type="EMBL" id="OU503047">
    <property type="protein sequence ID" value="CAI9773153.1"/>
    <property type="molecule type" value="Genomic_DNA"/>
</dbReference>
<dbReference type="GO" id="GO:0008168">
    <property type="term" value="F:methyltransferase activity"/>
    <property type="evidence" value="ECO:0007669"/>
    <property type="project" value="UniProtKB-KW"/>
</dbReference>
<dbReference type="PANTHER" id="PTHR43832:SF1">
    <property type="entry name" value="S-ADENOSYL-L-METHIONINE-DEPENDENT METHYLTRANSFERASES SUPERFAMILY PROTEIN"/>
    <property type="match status" value="1"/>
</dbReference>
<organism evidence="4 5">
    <name type="scientific">Fraxinus pennsylvanica</name>
    <dbReference type="NCBI Taxonomy" id="56036"/>
    <lineage>
        <taxon>Eukaryota</taxon>
        <taxon>Viridiplantae</taxon>
        <taxon>Streptophyta</taxon>
        <taxon>Embryophyta</taxon>
        <taxon>Tracheophyta</taxon>
        <taxon>Spermatophyta</taxon>
        <taxon>Magnoliopsida</taxon>
        <taxon>eudicotyledons</taxon>
        <taxon>Gunneridae</taxon>
        <taxon>Pentapetalae</taxon>
        <taxon>asterids</taxon>
        <taxon>lamiids</taxon>
        <taxon>Lamiales</taxon>
        <taxon>Oleaceae</taxon>
        <taxon>Oleeae</taxon>
        <taxon>Fraxinus</taxon>
    </lineage>
</organism>
<dbReference type="AlphaFoldDB" id="A0AAD1ZNW4"/>
<protein>
    <submittedName>
        <fullName evidence="4">Uncharacterized protein</fullName>
    </submittedName>
</protein>
<accession>A0AAD1ZNW4</accession>
<dbReference type="GO" id="GO:0032259">
    <property type="term" value="P:methylation"/>
    <property type="evidence" value="ECO:0007669"/>
    <property type="project" value="UniProtKB-KW"/>
</dbReference>
<keyword evidence="3" id="KW-0949">S-adenosyl-L-methionine</keyword>
<name>A0AAD1ZNW4_9LAMI</name>
<evidence type="ECO:0000313" key="5">
    <source>
        <dbReference type="Proteomes" id="UP000834106"/>
    </source>
</evidence>
<keyword evidence="2" id="KW-0808">Transferase</keyword>